<evidence type="ECO:0000256" key="13">
    <source>
        <dbReference type="ARBA" id="ARBA00023204"/>
    </source>
</evidence>
<name>A0A4V3SJ84_9PEZI</name>
<dbReference type="InterPro" id="IPR038959">
    <property type="entry name" value="Prp19"/>
</dbReference>
<dbReference type="InterPro" id="IPR036322">
    <property type="entry name" value="WD40_repeat_dom_sf"/>
</dbReference>
<dbReference type="Gene3D" id="3.30.40.10">
    <property type="entry name" value="Zinc/RING finger domain, C3HC4 (zinc finger)"/>
    <property type="match status" value="1"/>
</dbReference>
<dbReference type="SUPFAM" id="SSF57850">
    <property type="entry name" value="RING/U-box"/>
    <property type="match status" value="1"/>
</dbReference>
<evidence type="ECO:0000256" key="7">
    <source>
        <dbReference type="ARBA" id="ARBA00022728"/>
    </source>
</evidence>
<evidence type="ECO:0000256" key="10">
    <source>
        <dbReference type="ARBA" id="ARBA00022786"/>
    </source>
</evidence>
<dbReference type="UniPathway" id="UPA00143"/>
<proteinExistence type="inferred from homology"/>
<dbReference type="InterPro" id="IPR001680">
    <property type="entry name" value="WD40_rpt"/>
</dbReference>
<keyword evidence="13 16" id="KW-0234">DNA repair</keyword>
<evidence type="ECO:0000256" key="4">
    <source>
        <dbReference type="ARBA" id="ARBA00022574"/>
    </source>
</evidence>
<dbReference type="FunCoup" id="A0A4V3SJ84">
    <property type="interactions" value="392"/>
</dbReference>
<keyword evidence="7 16" id="KW-0747">Spliceosome</keyword>
<evidence type="ECO:0000256" key="5">
    <source>
        <dbReference type="ARBA" id="ARBA00022664"/>
    </source>
</evidence>
<dbReference type="Pfam" id="PF08606">
    <property type="entry name" value="Prp19"/>
    <property type="match status" value="1"/>
</dbReference>
<comment type="catalytic activity">
    <reaction evidence="16">
        <text>S-ubiquitinyl-[E2 ubiquitin-conjugating enzyme]-L-cysteine + [acceptor protein]-L-lysine = [E2 ubiquitin-conjugating enzyme]-L-cysteine + N(6)-ubiquitinyl-[acceptor protein]-L-lysine.</text>
        <dbReference type="EC" id="2.3.2.27"/>
    </reaction>
</comment>
<keyword evidence="5 16" id="KW-0507">mRNA processing</keyword>
<protein>
    <recommendedName>
        <fullName evidence="16">Pre-mRNA-processing factor 19</fullName>
        <ecNumber evidence="16">2.3.2.27</ecNumber>
    </recommendedName>
</protein>
<evidence type="ECO:0000256" key="3">
    <source>
        <dbReference type="ARBA" id="ARBA00006388"/>
    </source>
</evidence>
<dbReference type="Gene3D" id="2.130.10.10">
    <property type="entry name" value="YVTN repeat-like/Quinoprotein amine dehydrogenase"/>
    <property type="match status" value="1"/>
</dbReference>
<dbReference type="InterPro" id="IPR013083">
    <property type="entry name" value="Znf_RING/FYVE/PHD"/>
</dbReference>
<comment type="similarity">
    <text evidence="3 16">Belongs to the WD repeat PRP19 family.</text>
</comment>
<sequence length="476" mass="50271">MTMLCAISGEAPTIPVASAKSGTVFEKRLIEAYIAEHGKDPVTGEELTTADLIELKSSNTIRPRPPTLTSIPALLATFQNEWDALALETHALRQQLAQTRQELSTALYQHDAATRVIARLIKERDEARTALSQVTVGAGAGAGGDQMDVDTQEVPEVIQQRIDETKKELSSGRKKRQVPADWATAETISTFKPVSTSEPLYPGAKSLALDATGDLALLGGADGITGVYSLSQQQVLNPLKGDDGAITDVAWAGKRAITASAGGVVRIWDSGESQAMKTHAGSVTAIAVHPSGSLLGSVGIDKSYVLSDLVSAKSVTQVYDDHSFTSAAFQPDGHLFAAGTQSAVKIYDVRSSSIAGAFEPLPGAVTSLDFSENGFWLALSVANQNSVEIWDLRKLAQIKALDTGSRVDHVKWDYSAQFLSTAGPSGISVQQYTKATKSWSEPLRAAVPAVATAWSPRASGLVTLNKDGVITVLGSA</sequence>
<dbReference type="EC" id="2.3.2.27" evidence="16"/>
<dbReference type="InterPro" id="IPR013915">
    <property type="entry name" value="Prp19_cc"/>
</dbReference>
<keyword evidence="10 16" id="KW-0833">Ubl conjugation pathway</keyword>
<evidence type="ECO:0000256" key="14">
    <source>
        <dbReference type="ARBA" id="ARBA00023242"/>
    </source>
</evidence>
<dbReference type="SMART" id="SM00504">
    <property type="entry name" value="Ubox"/>
    <property type="match status" value="1"/>
</dbReference>
<keyword evidence="12 16" id="KW-0508">mRNA splicing</keyword>
<dbReference type="SMART" id="SM00320">
    <property type="entry name" value="WD40"/>
    <property type="match status" value="4"/>
</dbReference>
<dbReference type="GO" id="GO:0006281">
    <property type="term" value="P:DNA repair"/>
    <property type="evidence" value="ECO:0007669"/>
    <property type="project" value="UniProtKB-KW"/>
</dbReference>
<keyword evidence="8" id="KW-0677">Repeat</keyword>
<evidence type="ECO:0000259" key="17">
    <source>
        <dbReference type="PROSITE" id="PS51698"/>
    </source>
</evidence>
<dbReference type="GO" id="GO:0071006">
    <property type="term" value="C:U2-type catalytic step 1 spliceosome"/>
    <property type="evidence" value="ECO:0007669"/>
    <property type="project" value="TreeGrafter"/>
</dbReference>
<keyword evidence="11" id="KW-0697">Rotamase</keyword>
<keyword evidence="6 16" id="KW-0808">Transferase</keyword>
<comment type="pathway">
    <text evidence="2 16">Protein modification; protein ubiquitination.</text>
</comment>
<feature type="repeat" description="WD" evidence="15">
    <location>
        <begin position="239"/>
        <end position="278"/>
    </location>
</feature>
<dbReference type="InterPro" id="IPR003613">
    <property type="entry name" value="Ubox_domain"/>
</dbReference>
<evidence type="ECO:0000313" key="19">
    <source>
        <dbReference type="Proteomes" id="UP000298138"/>
    </source>
</evidence>
<dbReference type="AlphaFoldDB" id="A0A4V3SJ84"/>
<dbReference type="PANTHER" id="PTHR43995:SF1">
    <property type="entry name" value="PRE-MRNA-PROCESSING FACTOR 19"/>
    <property type="match status" value="1"/>
</dbReference>
<evidence type="ECO:0000256" key="6">
    <source>
        <dbReference type="ARBA" id="ARBA00022679"/>
    </source>
</evidence>
<evidence type="ECO:0000313" key="18">
    <source>
        <dbReference type="EMBL" id="TGZ82975.1"/>
    </source>
</evidence>
<evidence type="ECO:0000256" key="2">
    <source>
        <dbReference type="ARBA" id="ARBA00004906"/>
    </source>
</evidence>
<dbReference type="InParanoid" id="A0A4V3SJ84"/>
<dbReference type="Proteomes" id="UP000298138">
    <property type="component" value="Unassembled WGS sequence"/>
</dbReference>
<dbReference type="GO" id="GO:0000974">
    <property type="term" value="C:Prp19 complex"/>
    <property type="evidence" value="ECO:0007669"/>
    <property type="project" value="UniProtKB-UniRule"/>
</dbReference>
<dbReference type="InterPro" id="IPR055340">
    <property type="entry name" value="RING-Ubox_PRP19"/>
</dbReference>
<dbReference type="PROSITE" id="PS50082">
    <property type="entry name" value="WD_REPEATS_2"/>
    <property type="match status" value="1"/>
</dbReference>
<evidence type="ECO:0000256" key="15">
    <source>
        <dbReference type="PROSITE-ProRule" id="PRU00221"/>
    </source>
</evidence>
<comment type="function">
    <text evidence="16">Ubiquitin-protein ligase which is mainly involved pre-mRNA splicing and DNA repair. Required for pre-mRNA splicing as component of the spliceosome.</text>
</comment>
<evidence type="ECO:0000256" key="1">
    <source>
        <dbReference type="ARBA" id="ARBA00004123"/>
    </source>
</evidence>
<dbReference type="EMBL" id="ML220114">
    <property type="protein sequence ID" value="TGZ82975.1"/>
    <property type="molecule type" value="Genomic_DNA"/>
</dbReference>
<dbReference type="STRING" id="341454.A0A4V3SJ84"/>
<dbReference type="CDD" id="cd16656">
    <property type="entry name" value="RING-Ubox_PRP19"/>
    <property type="match status" value="1"/>
</dbReference>
<gene>
    <name evidence="18" type="ORF">EX30DRAFT_145506</name>
</gene>
<dbReference type="FunFam" id="3.30.40.10:FF:000027">
    <property type="entry name" value="Pre-mRNA-processing factor 19, putative"/>
    <property type="match status" value="1"/>
</dbReference>
<evidence type="ECO:0000256" key="11">
    <source>
        <dbReference type="ARBA" id="ARBA00023110"/>
    </source>
</evidence>
<dbReference type="GO" id="GO:0003755">
    <property type="term" value="F:peptidyl-prolyl cis-trans isomerase activity"/>
    <property type="evidence" value="ECO:0007669"/>
    <property type="project" value="UniProtKB-KW"/>
</dbReference>
<keyword evidence="11" id="KW-0413">Isomerase</keyword>
<comment type="subcellular location">
    <subcellularLocation>
        <location evidence="1 16">Nucleus</location>
    </subcellularLocation>
</comment>
<comment type="subunit">
    <text evidence="16">Homotetramer.</text>
</comment>
<organism evidence="18 19">
    <name type="scientific">Ascodesmis nigricans</name>
    <dbReference type="NCBI Taxonomy" id="341454"/>
    <lineage>
        <taxon>Eukaryota</taxon>
        <taxon>Fungi</taxon>
        <taxon>Dikarya</taxon>
        <taxon>Ascomycota</taxon>
        <taxon>Pezizomycotina</taxon>
        <taxon>Pezizomycetes</taxon>
        <taxon>Pezizales</taxon>
        <taxon>Ascodesmidaceae</taxon>
        <taxon>Ascodesmis</taxon>
    </lineage>
</organism>
<evidence type="ECO:0000256" key="9">
    <source>
        <dbReference type="ARBA" id="ARBA00022763"/>
    </source>
</evidence>
<keyword evidence="19" id="KW-1185">Reference proteome</keyword>
<dbReference type="PANTHER" id="PTHR43995">
    <property type="entry name" value="PRE-MRNA-PROCESSING FACTOR 19"/>
    <property type="match status" value="1"/>
</dbReference>
<dbReference type="Pfam" id="PF00400">
    <property type="entry name" value="WD40"/>
    <property type="match status" value="4"/>
</dbReference>
<dbReference type="GO" id="GO:0000398">
    <property type="term" value="P:mRNA splicing, via spliceosome"/>
    <property type="evidence" value="ECO:0007669"/>
    <property type="project" value="InterPro"/>
</dbReference>
<dbReference type="GO" id="GO:0070534">
    <property type="term" value="P:protein K63-linked ubiquitination"/>
    <property type="evidence" value="ECO:0007669"/>
    <property type="project" value="UniProtKB-UniRule"/>
</dbReference>
<dbReference type="GO" id="GO:0005737">
    <property type="term" value="C:cytoplasm"/>
    <property type="evidence" value="ECO:0007669"/>
    <property type="project" value="TreeGrafter"/>
</dbReference>
<keyword evidence="14 16" id="KW-0539">Nucleus</keyword>
<reference evidence="18 19" key="1">
    <citation type="submission" date="2019-04" db="EMBL/GenBank/DDBJ databases">
        <title>Comparative genomics and transcriptomics to analyze fruiting body development in filamentous ascomycetes.</title>
        <authorList>
            <consortium name="DOE Joint Genome Institute"/>
            <person name="Lutkenhaus R."/>
            <person name="Traeger S."/>
            <person name="Breuer J."/>
            <person name="Kuo A."/>
            <person name="Lipzen A."/>
            <person name="Pangilinan J."/>
            <person name="Dilworth D."/>
            <person name="Sandor L."/>
            <person name="Poggeler S."/>
            <person name="Barry K."/>
            <person name="Grigoriev I.V."/>
            <person name="Nowrousian M."/>
        </authorList>
    </citation>
    <scope>NUCLEOTIDE SEQUENCE [LARGE SCALE GENOMIC DNA]</scope>
    <source>
        <strain evidence="18 19">CBS 389.68</strain>
    </source>
</reference>
<evidence type="ECO:0000256" key="8">
    <source>
        <dbReference type="ARBA" id="ARBA00022737"/>
    </source>
</evidence>
<evidence type="ECO:0000256" key="16">
    <source>
        <dbReference type="RuleBase" id="RU367101"/>
    </source>
</evidence>
<dbReference type="GO" id="GO:0061630">
    <property type="term" value="F:ubiquitin protein ligase activity"/>
    <property type="evidence" value="ECO:0007669"/>
    <property type="project" value="UniProtKB-UniRule"/>
</dbReference>
<dbReference type="OrthoDB" id="687049at2759"/>
<dbReference type="SUPFAM" id="SSF50978">
    <property type="entry name" value="WD40 repeat-like"/>
    <property type="match status" value="1"/>
</dbReference>
<evidence type="ECO:0000256" key="12">
    <source>
        <dbReference type="ARBA" id="ARBA00023187"/>
    </source>
</evidence>
<dbReference type="InterPro" id="IPR015943">
    <property type="entry name" value="WD40/YVTN_repeat-like_dom_sf"/>
</dbReference>
<accession>A0A4V3SJ84</accession>
<feature type="domain" description="U-box" evidence="17">
    <location>
        <begin position="1"/>
        <end position="73"/>
    </location>
</feature>
<keyword evidence="9 16" id="KW-0227">DNA damage</keyword>
<dbReference type="PROSITE" id="PS51698">
    <property type="entry name" value="U_BOX"/>
    <property type="match status" value="1"/>
</dbReference>
<keyword evidence="4 15" id="KW-0853">WD repeat</keyword>